<comment type="caution">
    <text evidence="2">The sequence shown here is derived from an EMBL/GenBank/DDBJ whole genome shotgun (WGS) entry which is preliminary data.</text>
</comment>
<feature type="domain" description="Plant heme peroxidase family profile" evidence="1">
    <location>
        <begin position="1"/>
        <end position="55"/>
    </location>
</feature>
<proteinExistence type="predicted"/>
<evidence type="ECO:0000259" key="1">
    <source>
        <dbReference type="PROSITE" id="PS50873"/>
    </source>
</evidence>
<evidence type="ECO:0000313" key="3">
    <source>
        <dbReference type="Proteomes" id="UP001412067"/>
    </source>
</evidence>
<reference evidence="2 3" key="1">
    <citation type="journal article" date="2022" name="Nat. Plants">
        <title>Genomes of leafy and leafless Platanthera orchids illuminate the evolution of mycoheterotrophy.</title>
        <authorList>
            <person name="Li M.H."/>
            <person name="Liu K.W."/>
            <person name="Li Z."/>
            <person name="Lu H.C."/>
            <person name="Ye Q.L."/>
            <person name="Zhang D."/>
            <person name="Wang J.Y."/>
            <person name="Li Y.F."/>
            <person name="Zhong Z.M."/>
            <person name="Liu X."/>
            <person name="Yu X."/>
            <person name="Liu D.K."/>
            <person name="Tu X.D."/>
            <person name="Liu B."/>
            <person name="Hao Y."/>
            <person name="Liao X.Y."/>
            <person name="Jiang Y.T."/>
            <person name="Sun W.H."/>
            <person name="Chen J."/>
            <person name="Chen Y.Q."/>
            <person name="Ai Y."/>
            <person name="Zhai J.W."/>
            <person name="Wu S.S."/>
            <person name="Zhou Z."/>
            <person name="Hsiao Y.Y."/>
            <person name="Wu W.L."/>
            <person name="Chen Y.Y."/>
            <person name="Lin Y.F."/>
            <person name="Hsu J.L."/>
            <person name="Li C.Y."/>
            <person name="Wang Z.W."/>
            <person name="Zhao X."/>
            <person name="Zhong W.Y."/>
            <person name="Ma X.K."/>
            <person name="Ma L."/>
            <person name="Huang J."/>
            <person name="Chen G.Z."/>
            <person name="Huang M.Z."/>
            <person name="Huang L."/>
            <person name="Peng D.H."/>
            <person name="Luo Y.B."/>
            <person name="Zou S.Q."/>
            <person name="Chen S.P."/>
            <person name="Lan S."/>
            <person name="Tsai W.C."/>
            <person name="Van de Peer Y."/>
            <person name="Liu Z.J."/>
        </authorList>
    </citation>
    <scope>NUCLEOTIDE SEQUENCE [LARGE SCALE GENOMIC DNA]</scope>
    <source>
        <strain evidence="2">Lor288</strain>
    </source>
</reference>
<keyword evidence="3" id="KW-1185">Reference proteome</keyword>
<organism evidence="2 3">
    <name type="scientific">Platanthera guangdongensis</name>
    <dbReference type="NCBI Taxonomy" id="2320717"/>
    <lineage>
        <taxon>Eukaryota</taxon>
        <taxon>Viridiplantae</taxon>
        <taxon>Streptophyta</taxon>
        <taxon>Embryophyta</taxon>
        <taxon>Tracheophyta</taxon>
        <taxon>Spermatophyta</taxon>
        <taxon>Magnoliopsida</taxon>
        <taxon>Liliopsida</taxon>
        <taxon>Asparagales</taxon>
        <taxon>Orchidaceae</taxon>
        <taxon>Orchidoideae</taxon>
        <taxon>Orchideae</taxon>
        <taxon>Orchidinae</taxon>
        <taxon>Platanthera</taxon>
    </lineage>
</organism>
<accession>A0ABR2LTM0</accession>
<keyword evidence="2" id="KW-0575">Peroxidase</keyword>
<gene>
    <name evidence="2" type="primary">PER21</name>
    <name evidence="2" type="ORF">KSP40_PGU018938</name>
</gene>
<name>A0ABR2LTM0_9ASPA</name>
<dbReference type="EMBL" id="JBBWWR010000015">
    <property type="protein sequence ID" value="KAK8950283.1"/>
    <property type="molecule type" value="Genomic_DNA"/>
</dbReference>
<dbReference type="InterPro" id="IPR002016">
    <property type="entry name" value="Haem_peroxidase"/>
</dbReference>
<dbReference type="PROSITE" id="PS50873">
    <property type="entry name" value="PEROXIDASE_4"/>
    <property type="match status" value="1"/>
</dbReference>
<protein>
    <submittedName>
        <fullName evidence="2">Peroxidase 21</fullName>
    </submittedName>
</protein>
<evidence type="ECO:0000313" key="2">
    <source>
        <dbReference type="EMBL" id="KAK8950283.1"/>
    </source>
</evidence>
<dbReference type="GO" id="GO:0004601">
    <property type="term" value="F:peroxidase activity"/>
    <property type="evidence" value="ECO:0007669"/>
    <property type="project" value="UniProtKB-KW"/>
</dbReference>
<keyword evidence="2" id="KW-0560">Oxidoreductase</keyword>
<dbReference type="Proteomes" id="UP001412067">
    <property type="component" value="Unassembled WGS sequence"/>
</dbReference>
<sequence length="61" mass="7102">MSFFKYLKHIKDVLERECPVRCFDILVLSARNGIVTIRSPWFCMASNAALVGRRNFHIHPP</sequence>